<dbReference type="InterPro" id="IPR000960">
    <property type="entry name" value="Flavin_mOase"/>
</dbReference>
<dbReference type="Pfam" id="PF00743">
    <property type="entry name" value="FMO-like"/>
    <property type="match status" value="1"/>
</dbReference>
<keyword evidence="5" id="KW-0521">NADP</keyword>
<dbReference type="PANTHER" id="PTHR23023">
    <property type="entry name" value="DIMETHYLANILINE MONOOXYGENASE"/>
    <property type="match status" value="1"/>
</dbReference>
<evidence type="ECO:0000256" key="3">
    <source>
        <dbReference type="ARBA" id="ARBA00022630"/>
    </source>
</evidence>
<sequence>MASRHTRKTVPPYSRVAIIGGSISGLAAAKQLAAHDPVVFEATQSVGGVWKHCAYRSTRLQTPRRNFRFSDHPWADPEGPVFPAHDEVVEYLESYADRFGLWRFIMLGARVVGVNFLGKVGGPLQGEPMWEVGVATEQSDTIQYPSGLHGQWYKFEFVVMCMGKYGDVPRMPVFPPGKGTEAFKGKVMHSLDYCKLSEQETLELVRGKKVVVVGYRKSAIDLALECAVANKGERVEACTMLVRTPQWMLPSYSIWGLPFFLFYSTRFSQLLYDRPNQGLFRSFLCRLMTPLKAGVSKFIELYLTWKLPLSKYGLKPPHPFVESYASCQMAILPDGFFDMADRGLIRFKRVSSGWCFSENGVVLEDGTEVEADLVFLATGFEGLDIRQAPHRPAGTLPWPRRQQVRHDPALPVRVRRYHMLSSVHEHANKLFDTWHLLRFLNCSGTIHPLIPGMAFVGYVESVSNLHTSELRCRWLAGLLEGRFALPGAEAMAERVDGEAEAMRRTTRFFRRHCISTFSIHDSDGMCADLGVPAHRKGSWFAELFAPYNNQDYKEE</sequence>
<name>A0ABC9GSP5_9POAL</name>
<dbReference type="EMBL" id="CAXIPR030000205">
    <property type="protein sequence ID" value="CAM0145430.1"/>
    <property type="molecule type" value="Genomic_DNA"/>
</dbReference>
<gene>
    <name evidence="8" type="ORF">URODEC1_LOCUS119146</name>
</gene>
<keyword evidence="3 7" id="KW-0285">Flavoprotein</keyword>
<comment type="caution">
    <text evidence="8">The sequence shown here is derived from an EMBL/GenBank/DDBJ whole genome shotgun (WGS) entry which is preliminary data.</text>
</comment>
<dbReference type="EC" id="1.-.-.-" evidence="7"/>
<dbReference type="InterPro" id="IPR050346">
    <property type="entry name" value="FMO-like"/>
</dbReference>
<protein>
    <recommendedName>
        <fullName evidence="7">Flavin-containing monooxygenase</fullName>
        <ecNumber evidence="7">1.-.-.-</ecNumber>
    </recommendedName>
</protein>
<evidence type="ECO:0000256" key="1">
    <source>
        <dbReference type="ARBA" id="ARBA00001974"/>
    </source>
</evidence>
<keyword evidence="9" id="KW-1185">Reference proteome</keyword>
<keyword evidence="7" id="KW-0503">Monooxygenase</keyword>
<evidence type="ECO:0000313" key="8">
    <source>
        <dbReference type="EMBL" id="CAM0145430.1"/>
    </source>
</evidence>
<comment type="cofactor">
    <cofactor evidence="1 7">
        <name>FAD</name>
        <dbReference type="ChEBI" id="CHEBI:57692"/>
    </cofactor>
</comment>
<dbReference type="InterPro" id="IPR020946">
    <property type="entry name" value="Flavin_mOase-like"/>
</dbReference>
<dbReference type="SUPFAM" id="SSF51905">
    <property type="entry name" value="FAD/NAD(P)-binding domain"/>
    <property type="match status" value="2"/>
</dbReference>
<evidence type="ECO:0000313" key="9">
    <source>
        <dbReference type="Proteomes" id="UP001497457"/>
    </source>
</evidence>
<dbReference type="PIRSF" id="PIRSF000332">
    <property type="entry name" value="FMO"/>
    <property type="match status" value="1"/>
</dbReference>
<reference evidence="8 9" key="1">
    <citation type="submission" date="2024-10" db="EMBL/GenBank/DDBJ databases">
        <authorList>
            <person name="Ryan C."/>
        </authorList>
    </citation>
    <scope>NUCLEOTIDE SEQUENCE [LARGE SCALE GENOMIC DNA]</scope>
</reference>
<evidence type="ECO:0000256" key="6">
    <source>
        <dbReference type="ARBA" id="ARBA00023002"/>
    </source>
</evidence>
<organism evidence="8 9">
    <name type="scientific">Urochloa decumbens</name>
    <dbReference type="NCBI Taxonomy" id="240449"/>
    <lineage>
        <taxon>Eukaryota</taxon>
        <taxon>Viridiplantae</taxon>
        <taxon>Streptophyta</taxon>
        <taxon>Embryophyta</taxon>
        <taxon>Tracheophyta</taxon>
        <taxon>Spermatophyta</taxon>
        <taxon>Magnoliopsida</taxon>
        <taxon>Liliopsida</taxon>
        <taxon>Poales</taxon>
        <taxon>Poaceae</taxon>
        <taxon>PACMAD clade</taxon>
        <taxon>Panicoideae</taxon>
        <taxon>Panicodae</taxon>
        <taxon>Paniceae</taxon>
        <taxon>Melinidinae</taxon>
        <taxon>Urochloa</taxon>
    </lineage>
</organism>
<dbReference type="InterPro" id="IPR036188">
    <property type="entry name" value="FAD/NAD-bd_sf"/>
</dbReference>
<dbReference type="Proteomes" id="UP001497457">
    <property type="component" value="Unassembled WGS sequence"/>
</dbReference>
<dbReference type="FunFam" id="3.50.50.60:FF:000167">
    <property type="entry name" value="Flavin-containing monooxygenase"/>
    <property type="match status" value="1"/>
</dbReference>
<evidence type="ECO:0000256" key="7">
    <source>
        <dbReference type="RuleBase" id="RU361177"/>
    </source>
</evidence>
<evidence type="ECO:0000256" key="4">
    <source>
        <dbReference type="ARBA" id="ARBA00022827"/>
    </source>
</evidence>
<dbReference type="GO" id="GO:0004497">
    <property type="term" value="F:monooxygenase activity"/>
    <property type="evidence" value="ECO:0007669"/>
    <property type="project" value="UniProtKB-KW"/>
</dbReference>
<keyword evidence="4 7" id="KW-0274">FAD</keyword>
<dbReference type="AlphaFoldDB" id="A0ABC9GSP5"/>
<dbReference type="Gene3D" id="3.50.50.60">
    <property type="entry name" value="FAD/NAD(P)-binding domain"/>
    <property type="match status" value="2"/>
</dbReference>
<comment type="similarity">
    <text evidence="2 7">Belongs to the FMO family.</text>
</comment>
<evidence type="ECO:0000256" key="2">
    <source>
        <dbReference type="ARBA" id="ARBA00009183"/>
    </source>
</evidence>
<evidence type="ECO:0000256" key="5">
    <source>
        <dbReference type="ARBA" id="ARBA00022857"/>
    </source>
</evidence>
<accession>A0ABC9GSP5</accession>
<keyword evidence="6 7" id="KW-0560">Oxidoreductase</keyword>
<proteinExistence type="inferred from homology"/>